<evidence type="ECO:0000256" key="3">
    <source>
        <dbReference type="ARBA" id="ARBA00023002"/>
    </source>
</evidence>
<organism evidence="5 6">
    <name type="scientific">candidate division KSB3 bacterium</name>
    <dbReference type="NCBI Taxonomy" id="2044937"/>
    <lineage>
        <taxon>Bacteria</taxon>
        <taxon>candidate division KSB3</taxon>
    </lineage>
</organism>
<feature type="domain" description="Nitroreductase" evidence="4">
    <location>
        <begin position="4"/>
        <end position="58"/>
    </location>
</feature>
<sequence length="166" mass="18691">MDAILRRRSIRQYTQDPVPEDLITKILEAAMSAPSARNERPWHFIVVTEKDMLATLSDVSPYSKMTKEAAAAILVCGDLECETAKGFWVQDCAAATENLLIAVEALHLGAVWLGIYPREERVEYLRKALHVPPHVVPFALVPLGYPAETKTTPSRYDASRVHYNQW</sequence>
<dbReference type="SUPFAM" id="SSF55469">
    <property type="entry name" value="FMN-dependent nitroreductase-like"/>
    <property type="match status" value="1"/>
</dbReference>
<protein>
    <submittedName>
        <fullName evidence="5">Nitroreductase family protein</fullName>
    </submittedName>
</protein>
<gene>
    <name evidence="5" type="ORF">GF339_10545</name>
</gene>
<reference evidence="5" key="1">
    <citation type="submission" date="2019-11" db="EMBL/GenBank/DDBJ databases">
        <title>Microbial mats filling the niche in hypersaline microbial mats.</title>
        <authorList>
            <person name="Wong H.L."/>
            <person name="Macleod F.I."/>
            <person name="White R.A. III"/>
            <person name="Burns B.P."/>
        </authorList>
    </citation>
    <scope>NUCLEOTIDE SEQUENCE</scope>
    <source>
        <strain evidence="5">Rbin_158</strain>
    </source>
</reference>
<keyword evidence="2" id="KW-0288">FMN</keyword>
<dbReference type="InterPro" id="IPR000415">
    <property type="entry name" value="Nitroreductase-like"/>
</dbReference>
<dbReference type="AlphaFoldDB" id="A0A9D5JVG7"/>
<keyword evidence="1" id="KW-0285">Flavoprotein</keyword>
<dbReference type="GO" id="GO:0016491">
    <property type="term" value="F:oxidoreductase activity"/>
    <property type="evidence" value="ECO:0007669"/>
    <property type="project" value="UniProtKB-KW"/>
</dbReference>
<keyword evidence="3" id="KW-0560">Oxidoreductase</keyword>
<proteinExistence type="predicted"/>
<dbReference type="EMBL" id="WJJP01000336">
    <property type="protein sequence ID" value="MBD3325014.1"/>
    <property type="molecule type" value="Genomic_DNA"/>
</dbReference>
<dbReference type="Proteomes" id="UP000649604">
    <property type="component" value="Unassembled WGS sequence"/>
</dbReference>
<dbReference type="Pfam" id="PF00881">
    <property type="entry name" value="Nitroreductase"/>
    <property type="match status" value="2"/>
</dbReference>
<dbReference type="PANTHER" id="PTHR23026:SF90">
    <property type="entry name" value="IODOTYROSINE DEIODINASE 1"/>
    <property type="match status" value="1"/>
</dbReference>
<dbReference type="PANTHER" id="PTHR23026">
    <property type="entry name" value="NADPH NITROREDUCTASE"/>
    <property type="match status" value="1"/>
</dbReference>
<evidence type="ECO:0000313" key="5">
    <source>
        <dbReference type="EMBL" id="MBD3325014.1"/>
    </source>
</evidence>
<accession>A0A9D5JVG7</accession>
<dbReference type="InterPro" id="IPR029479">
    <property type="entry name" value="Nitroreductase"/>
</dbReference>
<evidence type="ECO:0000259" key="4">
    <source>
        <dbReference type="Pfam" id="PF00881"/>
    </source>
</evidence>
<feature type="domain" description="Nitroreductase" evidence="4">
    <location>
        <begin position="87"/>
        <end position="145"/>
    </location>
</feature>
<dbReference type="CDD" id="cd02150">
    <property type="entry name" value="nitroreductase"/>
    <property type="match status" value="1"/>
</dbReference>
<dbReference type="InterPro" id="IPR050627">
    <property type="entry name" value="Nitroreductase/BluB"/>
</dbReference>
<name>A0A9D5JVG7_9BACT</name>
<evidence type="ECO:0000256" key="2">
    <source>
        <dbReference type="ARBA" id="ARBA00022643"/>
    </source>
</evidence>
<evidence type="ECO:0000313" key="6">
    <source>
        <dbReference type="Proteomes" id="UP000649604"/>
    </source>
</evidence>
<comment type="caution">
    <text evidence="5">The sequence shown here is derived from an EMBL/GenBank/DDBJ whole genome shotgun (WGS) entry which is preliminary data.</text>
</comment>
<dbReference type="Gene3D" id="3.40.109.10">
    <property type="entry name" value="NADH Oxidase"/>
    <property type="match status" value="1"/>
</dbReference>
<evidence type="ECO:0000256" key="1">
    <source>
        <dbReference type="ARBA" id="ARBA00022630"/>
    </source>
</evidence>